<dbReference type="PANTHER" id="PTHR19290:SF134">
    <property type="entry name" value="NEUROGENIC DIFFERENTIATION FACTOR 1"/>
    <property type="match status" value="1"/>
</dbReference>
<proteinExistence type="predicted"/>
<evidence type="ECO:0000256" key="5">
    <source>
        <dbReference type="ARBA" id="ARBA00023125"/>
    </source>
</evidence>
<reference evidence="9" key="2">
    <citation type="submission" date="2022-06" db="UniProtKB">
        <authorList>
            <consortium name="EnsemblMetazoa"/>
        </authorList>
    </citation>
    <scope>IDENTIFICATION</scope>
    <source>
        <strain evidence="9">PS312</strain>
    </source>
</reference>
<dbReference type="EnsemblMetazoa" id="PPA32309.1">
    <property type="protein sequence ID" value="PPA32309.1"/>
    <property type="gene ID" value="WBGene00205170"/>
</dbReference>
<keyword evidence="3" id="KW-0524">Neurogenesis</keyword>
<dbReference type="InterPro" id="IPR036638">
    <property type="entry name" value="HLH_DNA-bd_sf"/>
</dbReference>
<dbReference type="InterPro" id="IPR050359">
    <property type="entry name" value="bHLH_transcription_factors"/>
</dbReference>
<keyword evidence="6" id="KW-0804">Transcription</keyword>
<dbReference type="PANTHER" id="PTHR19290">
    <property type="entry name" value="BASIC HELIX-LOOP-HELIX PROTEIN NEUROGENIN-RELATED"/>
    <property type="match status" value="1"/>
</dbReference>
<keyword evidence="4" id="KW-0805">Transcription regulation</keyword>
<keyword evidence="1" id="KW-0217">Developmental protein</keyword>
<keyword evidence="2" id="KW-0221">Differentiation</keyword>
<dbReference type="GO" id="GO:0007413">
    <property type="term" value="P:axonal fasciculation"/>
    <property type="evidence" value="ECO:0007669"/>
    <property type="project" value="EnsemblMetazoa"/>
</dbReference>
<name>A0A2A6BJ95_PRIPA</name>
<reference evidence="10" key="1">
    <citation type="journal article" date="2008" name="Nat. Genet.">
        <title>The Pristionchus pacificus genome provides a unique perspective on nematode lifestyle and parasitism.</title>
        <authorList>
            <person name="Dieterich C."/>
            <person name="Clifton S.W."/>
            <person name="Schuster L.N."/>
            <person name="Chinwalla A."/>
            <person name="Delehaunty K."/>
            <person name="Dinkelacker I."/>
            <person name="Fulton L."/>
            <person name="Fulton R."/>
            <person name="Godfrey J."/>
            <person name="Minx P."/>
            <person name="Mitreva M."/>
            <person name="Roeseler W."/>
            <person name="Tian H."/>
            <person name="Witte H."/>
            <person name="Yang S.P."/>
            <person name="Wilson R.K."/>
            <person name="Sommer R.J."/>
        </authorList>
    </citation>
    <scope>NUCLEOTIDE SEQUENCE [LARGE SCALE GENOMIC DNA]</scope>
    <source>
        <strain evidence="10">PS312</strain>
    </source>
</reference>
<dbReference type="GO" id="GO:0005634">
    <property type="term" value="C:nucleus"/>
    <property type="evidence" value="ECO:0000318"/>
    <property type="project" value="GO_Central"/>
</dbReference>
<dbReference type="Pfam" id="PF00010">
    <property type="entry name" value="HLH"/>
    <property type="match status" value="1"/>
</dbReference>
<protein>
    <submittedName>
        <fullName evidence="9">Cnd-1</fullName>
    </submittedName>
</protein>
<dbReference type="InterPro" id="IPR011598">
    <property type="entry name" value="bHLH_dom"/>
</dbReference>
<dbReference type="GO" id="GO:0061564">
    <property type="term" value="P:axon development"/>
    <property type="evidence" value="ECO:0000318"/>
    <property type="project" value="GO_Central"/>
</dbReference>
<evidence type="ECO:0000313" key="9">
    <source>
        <dbReference type="EnsemblMetazoa" id="PPA32309.1"/>
    </source>
</evidence>
<feature type="region of interest" description="Disordered" evidence="8">
    <location>
        <begin position="159"/>
        <end position="192"/>
    </location>
</feature>
<evidence type="ECO:0000256" key="7">
    <source>
        <dbReference type="ARBA" id="ARBA00023242"/>
    </source>
</evidence>
<evidence type="ECO:0000256" key="4">
    <source>
        <dbReference type="ARBA" id="ARBA00023015"/>
    </source>
</evidence>
<evidence type="ECO:0000256" key="1">
    <source>
        <dbReference type="ARBA" id="ARBA00022473"/>
    </source>
</evidence>
<dbReference type="OrthoDB" id="10039134at2759"/>
<dbReference type="Pfam" id="PF12533">
    <property type="entry name" value="Neuro_bHLH"/>
    <property type="match status" value="1"/>
</dbReference>
<dbReference type="AlphaFoldDB" id="A0A2A6BJ95"/>
<dbReference type="Proteomes" id="UP000005239">
    <property type="component" value="Unassembled WGS sequence"/>
</dbReference>
<dbReference type="SMART" id="SM00353">
    <property type="entry name" value="HLH"/>
    <property type="match status" value="1"/>
</dbReference>
<dbReference type="CDD" id="cd11427">
    <property type="entry name" value="bHLH_TS_NeuroD"/>
    <property type="match status" value="1"/>
</dbReference>
<organism evidence="9 10">
    <name type="scientific">Pristionchus pacificus</name>
    <name type="common">Parasitic nematode worm</name>
    <dbReference type="NCBI Taxonomy" id="54126"/>
    <lineage>
        <taxon>Eukaryota</taxon>
        <taxon>Metazoa</taxon>
        <taxon>Ecdysozoa</taxon>
        <taxon>Nematoda</taxon>
        <taxon>Chromadorea</taxon>
        <taxon>Rhabditida</taxon>
        <taxon>Rhabditina</taxon>
        <taxon>Diplogasteromorpha</taxon>
        <taxon>Diplogasteroidea</taxon>
        <taxon>Neodiplogasteridae</taxon>
        <taxon>Pristionchus</taxon>
    </lineage>
</organism>
<dbReference type="GO" id="GO:0000981">
    <property type="term" value="F:DNA-binding transcription factor activity, RNA polymerase II-specific"/>
    <property type="evidence" value="ECO:0000318"/>
    <property type="project" value="GO_Central"/>
</dbReference>
<evidence type="ECO:0000256" key="2">
    <source>
        <dbReference type="ARBA" id="ARBA00022782"/>
    </source>
</evidence>
<evidence type="ECO:0000256" key="6">
    <source>
        <dbReference type="ARBA" id="ARBA00023163"/>
    </source>
</evidence>
<keyword evidence="10" id="KW-1185">Reference proteome</keyword>
<dbReference type="SUPFAM" id="SSF47459">
    <property type="entry name" value="HLH, helix-loop-helix DNA-binding domain"/>
    <property type="match status" value="1"/>
</dbReference>
<sequence length="192" mass="21789">MSSKFISQHIKSDEIAPAKHRIRRIKANGRERQRMHGLNHALDNLRRCVPISAQHQKLSKIETLKLARNYINALNRILSAPTPLPPIEVAHLLAPGMSQTTTNMIATHYQVQPRVLMQYNEVRRQSDSAPPMECSTPTYWPTPSINNAISSPSSQYHSYEYSNALPHPSSDSSFDSPPNSTNTHHYQQYIHS</sequence>
<dbReference type="Gene3D" id="4.10.280.10">
    <property type="entry name" value="Helix-loop-helix DNA-binding domain"/>
    <property type="match status" value="1"/>
</dbReference>
<dbReference type="GO" id="GO:0014014">
    <property type="term" value="P:negative regulation of gliogenesis"/>
    <property type="evidence" value="ECO:0007669"/>
    <property type="project" value="EnsemblMetazoa"/>
</dbReference>
<dbReference type="GO" id="GO:0046983">
    <property type="term" value="F:protein dimerization activity"/>
    <property type="evidence" value="ECO:0007669"/>
    <property type="project" value="InterPro"/>
</dbReference>
<dbReference type="PROSITE" id="PS50888">
    <property type="entry name" value="BHLH"/>
    <property type="match status" value="1"/>
</dbReference>
<dbReference type="GO" id="GO:0007423">
    <property type="term" value="P:sensory organ development"/>
    <property type="evidence" value="ECO:0000318"/>
    <property type="project" value="GO_Central"/>
</dbReference>
<evidence type="ECO:0000313" key="10">
    <source>
        <dbReference type="Proteomes" id="UP000005239"/>
    </source>
</evidence>
<accession>A0A2A6BJ95</accession>
<dbReference type="GO" id="GO:0045944">
    <property type="term" value="P:positive regulation of transcription by RNA polymerase II"/>
    <property type="evidence" value="ECO:0000318"/>
    <property type="project" value="GO_Central"/>
</dbReference>
<dbReference type="GO" id="GO:0070888">
    <property type="term" value="F:E-box binding"/>
    <property type="evidence" value="ECO:0000318"/>
    <property type="project" value="GO_Central"/>
</dbReference>
<gene>
    <name evidence="9" type="primary">WBGene00205170</name>
</gene>
<evidence type="ECO:0000256" key="8">
    <source>
        <dbReference type="SAM" id="MobiDB-lite"/>
    </source>
</evidence>
<evidence type="ECO:0000256" key="3">
    <source>
        <dbReference type="ARBA" id="ARBA00022902"/>
    </source>
</evidence>
<keyword evidence="5" id="KW-0238">DNA-binding</keyword>
<keyword evidence="7" id="KW-0539">Nucleus</keyword>
<dbReference type="InterPro" id="IPR022575">
    <property type="entry name" value="NeuroD_DUF"/>
</dbReference>
<feature type="compositionally biased region" description="Low complexity" evidence="8">
    <location>
        <begin position="169"/>
        <end position="183"/>
    </location>
</feature>
<accession>A0A8R1YKL0</accession>